<proteinExistence type="predicted"/>
<gene>
    <name evidence="1" type="ORF">FME68_09105</name>
</gene>
<accession>A0A6I3KCL5</accession>
<reference evidence="1 2" key="1">
    <citation type="submission" date="2019-07" db="EMBL/GenBank/DDBJ databases">
        <title>Draft genome of C. aurimucosum strain 332.</title>
        <authorList>
            <person name="Pacheco L.G.C."/>
            <person name="Aguiar E.R.G.R."/>
            <person name="Barberis C.M."/>
            <person name="Almuzara M.N."/>
            <person name="Traglia G.M."/>
            <person name="Santos C.S."/>
            <person name="Vay C.A."/>
            <person name="Rocha D.J.P.G."/>
        </authorList>
    </citation>
    <scope>NUCLEOTIDE SEQUENCE [LARGE SCALE GENOMIC DNA]</scope>
    <source>
        <strain evidence="1 2">332</strain>
    </source>
</reference>
<comment type="caution">
    <text evidence="1">The sequence shown here is derived from an EMBL/GenBank/DDBJ whole genome shotgun (WGS) entry which is preliminary data.</text>
</comment>
<dbReference type="Proteomes" id="UP000432568">
    <property type="component" value="Unassembled WGS sequence"/>
</dbReference>
<protein>
    <submittedName>
        <fullName evidence="1">Uncharacterized protein</fullName>
    </submittedName>
</protein>
<sequence>MAKTFLAVSAPFLEEIPPEIINRLRESEFSKNLESAERWLKASDERTHQAHIDQEPDELIIHYGKVSALAEAACCIDPSNVDKQNLFYFLMSLSSVVVDPQVIMARQFNEA</sequence>
<evidence type="ECO:0000313" key="2">
    <source>
        <dbReference type="Proteomes" id="UP000432568"/>
    </source>
</evidence>
<evidence type="ECO:0000313" key="1">
    <source>
        <dbReference type="EMBL" id="MTD92009.1"/>
    </source>
</evidence>
<dbReference type="AlphaFoldDB" id="A0A6I3KCL5"/>
<name>A0A6I3KCL5_9CORY</name>
<dbReference type="EMBL" id="VIOG01000009">
    <property type="protein sequence ID" value="MTD92009.1"/>
    <property type="molecule type" value="Genomic_DNA"/>
</dbReference>
<organism evidence="1 2">
    <name type="scientific">Corynebacterium aurimucosum</name>
    <dbReference type="NCBI Taxonomy" id="169292"/>
    <lineage>
        <taxon>Bacteria</taxon>
        <taxon>Bacillati</taxon>
        <taxon>Actinomycetota</taxon>
        <taxon>Actinomycetes</taxon>
        <taxon>Mycobacteriales</taxon>
        <taxon>Corynebacteriaceae</taxon>
        <taxon>Corynebacterium</taxon>
    </lineage>
</organism>